<sequence length="258" mass="26359">MGRVCVVTGANRGIGREVARQLAAAGDLVVLTARDLGKAQKAAGELGAELGTAQRSADELGTAQRAAGELGAAGKAAGEVGVEAAQLDVSEPGSVERFARDLRRAHGRVDVLVNNAAIHYDTWQRASGADLGVVREALETNLLGAWRMTLALLPLLRESAHPRVVNVSSEAGSLASMGAGTPAYAVSKAGLNALTKILAAELDGIVINAVCPGWVATDMGGPGGRPVAEGARSVVWAVDLPDSGPTGGFFRDGEPVPW</sequence>
<proteinExistence type="inferred from homology"/>
<comment type="similarity">
    <text evidence="1 4">Belongs to the short-chain dehydrogenases/reductases (SDR) family.</text>
</comment>
<name>A0ABW1D7N2_9ACTN</name>
<gene>
    <name evidence="5" type="ORF">ACFPZ3_54935</name>
</gene>
<evidence type="ECO:0000313" key="5">
    <source>
        <dbReference type="EMBL" id="MFC5833005.1"/>
    </source>
</evidence>
<dbReference type="PRINTS" id="PR00081">
    <property type="entry name" value="GDHRDH"/>
</dbReference>
<comment type="caution">
    <text evidence="5">The sequence shown here is derived from an EMBL/GenBank/DDBJ whole genome shotgun (WGS) entry which is preliminary data.</text>
</comment>
<reference evidence="6" key="1">
    <citation type="journal article" date="2019" name="Int. J. Syst. Evol. Microbiol.">
        <title>The Global Catalogue of Microorganisms (GCM) 10K type strain sequencing project: providing services to taxonomists for standard genome sequencing and annotation.</title>
        <authorList>
            <consortium name="The Broad Institute Genomics Platform"/>
            <consortium name="The Broad Institute Genome Sequencing Center for Infectious Disease"/>
            <person name="Wu L."/>
            <person name="Ma J."/>
        </authorList>
    </citation>
    <scope>NUCLEOTIDE SEQUENCE [LARGE SCALE GENOMIC DNA]</scope>
    <source>
        <strain evidence="6">CCUG 53903</strain>
    </source>
</reference>
<dbReference type="Pfam" id="PF00106">
    <property type="entry name" value="adh_short"/>
    <property type="match status" value="2"/>
</dbReference>
<evidence type="ECO:0000256" key="2">
    <source>
        <dbReference type="ARBA" id="ARBA00022857"/>
    </source>
</evidence>
<dbReference type="PRINTS" id="PR00080">
    <property type="entry name" value="SDRFAMILY"/>
</dbReference>
<keyword evidence="3" id="KW-0560">Oxidoreductase</keyword>
<accession>A0ABW1D7N2</accession>
<dbReference type="EMBL" id="JBHSPA010000088">
    <property type="protein sequence ID" value="MFC5833005.1"/>
    <property type="molecule type" value="Genomic_DNA"/>
</dbReference>
<dbReference type="Gene3D" id="3.40.50.720">
    <property type="entry name" value="NAD(P)-binding Rossmann-like Domain"/>
    <property type="match status" value="1"/>
</dbReference>
<protein>
    <submittedName>
        <fullName evidence="5">SDR family NAD(P)-dependent oxidoreductase</fullName>
    </submittedName>
</protein>
<keyword evidence="6" id="KW-1185">Reference proteome</keyword>
<evidence type="ECO:0000256" key="3">
    <source>
        <dbReference type="ARBA" id="ARBA00023002"/>
    </source>
</evidence>
<dbReference type="RefSeq" id="WP_379522430.1">
    <property type="nucleotide sequence ID" value="NZ_JBHSPA010000088.1"/>
</dbReference>
<organism evidence="5 6">
    <name type="scientific">Nonomuraea insulae</name>
    <dbReference type="NCBI Taxonomy" id="1616787"/>
    <lineage>
        <taxon>Bacteria</taxon>
        <taxon>Bacillati</taxon>
        <taxon>Actinomycetota</taxon>
        <taxon>Actinomycetes</taxon>
        <taxon>Streptosporangiales</taxon>
        <taxon>Streptosporangiaceae</taxon>
        <taxon>Nonomuraea</taxon>
    </lineage>
</organism>
<dbReference type="Proteomes" id="UP001596058">
    <property type="component" value="Unassembled WGS sequence"/>
</dbReference>
<evidence type="ECO:0000313" key="6">
    <source>
        <dbReference type="Proteomes" id="UP001596058"/>
    </source>
</evidence>
<evidence type="ECO:0000256" key="4">
    <source>
        <dbReference type="RuleBase" id="RU000363"/>
    </source>
</evidence>
<dbReference type="SUPFAM" id="SSF51735">
    <property type="entry name" value="NAD(P)-binding Rossmann-fold domains"/>
    <property type="match status" value="1"/>
</dbReference>
<dbReference type="PROSITE" id="PS00061">
    <property type="entry name" value="ADH_SHORT"/>
    <property type="match status" value="1"/>
</dbReference>
<evidence type="ECO:0000256" key="1">
    <source>
        <dbReference type="ARBA" id="ARBA00006484"/>
    </source>
</evidence>
<dbReference type="PANTHER" id="PTHR43490:SF99">
    <property type="entry name" value="SHORT-CHAIN DEHYDROGENASE_REDUCTASE"/>
    <property type="match status" value="1"/>
</dbReference>
<keyword evidence="2" id="KW-0521">NADP</keyword>
<dbReference type="PANTHER" id="PTHR43490">
    <property type="entry name" value="(+)-NEOMENTHOL DEHYDROGENASE"/>
    <property type="match status" value="1"/>
</dbReference>
<dbReference type="InterPro" id="IPR002347">
    <property type="entry name" value="SDR_fam"/>
</dbReference>
<dbReference type="InterPro" id="IPR020904">
    <property type="entry name" value="Sc_DH/Rdtase_CS"/>
</dbReference>
<dbReference type="InterPro" id="IPR036291">
    <property type="entry name" value="NAD(P)-bd_dom_sf"/>
</dbReference>